<keyword evidence="3" id="KW-0804">Transcription</keyword>
<dbReference type="Pfam" id="PF00027">
    <property type="entry name" value="cNMP_binding"/>
    <property type="match status" value="1"/>
</dbReference>
<proteinExistence type="predicted"/>
<evidence type="ECO:0000313" key="5">
    <source>
        <dbReference type="EMBL" id="RAI39364.1"/>
    </source>
</evidence>
<dbReference type="InterPro" id="IPR036390">
    <property type="entry name" value="WH_DNA-bd_sf"/>
</dbReference>
<dbReference type="InterPro" id="IPR012318">
    <property type="entry name" value="HTH_CRP"/>
</dbReference>
<dbReference type="Gene3D" id="2.60.120.10">
    <property type="entry name" value="Jelly Rolls"/>
    <property type="match status" value="1"/>
</dbReference>
<feature type="domain" description="HTH crp-type" evidence="4">
    <location>
        <begin position="170"/>
        <end position="244"/>
    </location>
</feature>
<evidence type="ECO:0000256" key="3">
    <source>
        <dbReference type="ARBA" id="ARBA00023163"/>
    </source>
</evidence>
<sequence>MKQTEMASGAANPRFVDRKPHELLWRRLSRLAGLSDAVLSDQERSMIRQTCAAPGEVPAGAALYVEGEPLRKPGALLAGWACRLRLLPDGRRQIFDFLLPGDLFGHSLGPEPFATTSAVTLTTVSIAGTGCLWEMGREPDRFPGLVRALAAAHARQQALLLDHVVRLGRQTAQERVAHLLLELGHRLDEIGFPLGSFVPMPLTQEVMADALGLSGVHVNRTLQQLKRERLIETKAASIRLIDPVALATIADFRLPSGRSAAP</sequence>
<dbReference type="SUPFAM" id="SSF46785">
    <property type="entry name" value="Winged helix' DNA-binding domain"/>
    <property type="match status" value="1"/>
</dbReference>
<dbReference type="EMBL" id="NPEU01000079">
    <property type="protein sequence ID" value="RAI39364.1"/>
    <property type="molecule type" value="Genomic_DNA"/>
</dbReference>
<name>A0A327KN11_9BRAD</name>
<dbReference type="SUPFAM" id="SSF51206">
    <property type="entry name" value="cAMP-binding domain-like"/>
    <property type="match status" value="1"/>
</dbReference>
<evidence type="ECO:0000259" key="4">
    <source>
        <dbReference type="PROSITE" id="PS51063"/>
    </source>
</evidence>
<dbReference type="PROSITE" id="PS51063">
    <property type="entry name" value="HTH_CRP_2"/>
    <property type="match status" value="1"/>
</dbReference>
<keyword evidence="6" id="KW-1185">Reference proteome</keyword>
<dbReference type="InterPro" id="IPR014710">
    <property type="entry name" value="RmlC-like_jellyroll"/>
</dbReference>
<keyword evidence="1" id="KW-0805">Transcription regulation</keyword>
<dbReference type="SMART" id="SM00419">
    <property type="entry name" value="HTH_CRP"/>
    <property type="match status" value="1"/>
</dbReference>
<protein>
    <recommendedName>
        <fullName evidence="4">HTH crp-type domain-containing protein</fullName>
    </recommendedName>
</protein>
<gene>
    <name evidence="5" type="ORF">CH338_09675</name>
</gene>
<reference evidence="5 6" key="1">
    <citation type="submission" date="2017-07" db="EMBL/GenBank/DDBJ databases">
        <title>Draft Genome Sequences of Select Purple Nonsulfur Bacteria.</title>
        <authorList>
            <person name="Lasarre B."/>
            <person name="Mckinlay J.B."/>
        </authorList>
    </citation>
    <scope>NUCLEOTIDE SEQUENCE [LARGE SCALE GENOMIC DNA]</scope>
    <source>
        <strain evidence="5 6">DSM 11907</strain>
    </source>
</reference>
<dbReference type="InterPro" id="IPR000595">
    <property type="entry name" value="cNMP-bd_dom"/>
</dbReference>
<evidence type="ECO:0000256" key="1">
    <source>
        <dbReference type="ARBA" id="ARBA00023015"/>
    </source>
</evidence>
<dbReference type="AlphaFoldDB" id="A0A327KN11"/>
<keyword evidence="2" id="KW-0238">DNA-binding</keyword>
<accession>A0A327KN11</accession>
<dbReference type="InterPro" id="IPR036388">
    <property type="entry name" value="WH-like_DNA-bd_sf"/>
</dbReference>
<dbReference type="Gene3D" id="1.10.10.10">
    <property type="entry name" value="Winged helix-like DNA-binding domain superfamily/Winged helix DNA-binding domain"/>
    <property type="match status" value="1"/>
</dbReference>
<dbReference type="GO" id="GO:0003677">
    <property type="term" value="F:DNA binding"/>
    <property type="evidence" value="ECO:0007669"/>
    <property type="project" value="UniProtKB-KW"/>
</dbReference>
<dbReference type="Proteomes" id="UP000248863">
    <property type="component" value="Unassembled WGS sequence"/>
</dbReference>
<organism evidence="5 6">
    <name type="scientific">Rhodoplanes elegans</name>
    <dbReference type="NCBI Taxonomy" id="29408"/>
    <lineage>
        <taxon>Bacteria</taxon>
        <taxon>Pseudomonadati</taxon>
        <taxon>Pseudomonadota</taxon>
        <taxon>Alphaproteobacteria</taxon>
        <taxon>Hyphomicrobiales</taxon>
        <taxon>Nitrobacteraceae</taxon>
        <taxon>Rhodoplanes</taxon>
    </lineage>
</organism>
<comment type="caution">
    <text evidence="5">The sequence shown here is derived from an EMBL/GenBank/DDBJ whole genome shotgun (WGS) entry which is preliminary data.</text>
</comment>
<dbReference type="GO" id="GO:0006355">
    <property type="term" value="P:regulation of DNA-templated transcription"/>
    <property type="evidence" value="ECO:0007669"/>
    <property type="project" value="InterPro"/>
</dbReference>
<dbReference type="Pfam" id="PF13545">
    <property type="entry name" value="HTH_Crp_2"/>
    <property type="match status" value="1"/>
</dbReference>
<evidence type="ECO:0000313" key="6">
    <source>
        <dbReference type="Proteomes" id="UP000248863"/>
    </source>
</evidence>
<dbReference type="InterPro" id="IPR018490">
    <property type="entry name" value="cNMP-bd_dom_sf"/>
</dbReference>
<dbReference type="CDD" id="cd00038">
    <property type="entry name" value="CAP_ED"/>
    <property type="match status" value="1"/>
</dbReference>
<evidence type="ECO:0000256" key="2">
    <source>
        <dbReference type="ARBA" id="ARBA00023125"/>
    </source>
</evidence>